<accession>A0ACC0D0A7</accession>
<organism evidence="1 2">
    <name type="scientific">Hypoxylon rubiginosum</name>
    <dbReference type="NCBI Taxonomy" id="110542"/>
    <lineage>
        <taxon>Eukaryota</taxon>
        <taxon>Fungi</taxon>
        <taxon>Dikarya</taxon>
        <taxon>Ascomycota</taxon>
        <taxon>Pezizomycotina</taxon>
        <taxon>Sordariomycetes</taxon>
        <taxon>Xylariomycetidae</taxon>
        <taxon>Xylariales</taxon>
        <taxon>Hypoxylaceae</taxon>
        <taxon>Hypoxylon</taxon>
    </lineage>
</organism>
<dbReference type="EMBL" id="MU394320">
    <property type="protein sequence ID" value="KAI6085977.1"/>
    <property type="molecule type" value="Genomic_DNA"/>
</dbReference>
<evidence type="ECO:0000313" key="1">
    <source>
        <dbReference type="EMBL" id="KAI6085977.1"/>
    </source>
</evidence>
<reference evidence="1 2" key="1">
    <citation type="journal article" date="2022" name="New Phytol.">
        <title>Ecological generalism drives hyperdiversity of secondary metabolite gene clusters in xylarialean endophytes.</title>
        <authorList>
            <person name="Franco M.E.E."/>
            <person name="Wisecaver J.H."/>
            <person name="Arnold A.E."/>
            <person name="Ju Y.M."/>
            <person name="Slot J.C."/>
            <person name="Ahrendt S."/>
            <person name="Moore L.P."/>
            <person name="Eastman K.E."/>
            <person name="Scott K."/>
            <person name="Konkel Z."/>
            <person name="Mondo S.J."/>
            <person name="Kuo A."/>
            <person name="Hayes R.D."/>
            <person name="Haridas S."/>
            <person name="Andreopoulos B."/>
            <person name="Riley R."/>
            <person name="LaButti K."/>
            <person name="Pangilinan J."/>
            <person name="Lipzen A."/>
            <person name="Amirebrahimi M."/>
            <person name="Yan J."/>
            <person name="Adam C."/>
            <person name="Keymanesh K."/>
            <person name="Ng V."/>
            <person name="Louie K."/>
            <person name="Northen T."/>
            <person name="Drula E."/>
            <person name="Henrissat B."/>
            <person name="Hsieh H.M."/>
            <person name="Youens-Clark K."/>
            <person name="Lutzoni F."/>
            <person name="Miadlikowska J."/>
            <person name="Eastwood D.C."/>
            <person name="Hamelin R.C."/>
            <person name="Grigoriev I.V."/>
            <person name="U'Ren J.M."/>
        </authorList>
    </citation>
    <scope>NUCLEOTIDE SEQUENCE [LARGE SCALE GENOMIC DNA]</scope>
    <source>
        <strain evidence="1 2">ER1909</strain>
    </source>
</reference>
<gene>
    <name evidence="1" type="ORF">F4821DRAFT_278992</name>
</gene>
<protein>
    <submittedName>
        <fullName evidence="1">Uncharacterized protein</fullName>
    </submittedName>
</protein>
<dbReference type="Proteomes" id="UP001497680">
    <property type="component" value="Unassembled WGS sequence"/>
</dbReference>
<comment type="caution">
    <text evidence="1">The sequence shown here is derived from an EMBL/GenBank/DDBJ whole genome shotgun (WGS) entry which is preliminary data.</text>
</comment>
<proteinExistence type="predicted"/>
<name>A0ACC0D0A7_9PEZI</name>
<evidence type="ECO:0000313" key="2">
    <source>
        <dbReference type="Proteomes" id="UP001497680"/>
    </source>
</evidence>
<keyword evidence="2" id="KW-1185">Reference proteome</keyword>
<sequence>MDTHGNAADTIKRAPGDSRREPKPVTFNTNRWEDSAEYNCYVMLCIKRTRTFQKVATRNAPGRNRQDSGDNFHPFYDSELQRRGTTRLIDAATSAEEFPWASTQQGGTGASLMGTIDPQQDAQGSAVTAAYRRERVGPNQWFRITFEQDRPFGVYCTALFSTPPDTSVCPDRKKKGKKTKLFDKEVDPSDYTYQVDRSTKIPYKFVHPAYGSGPVSKRSIETEGVDGLEKPTSHHLNVQIGGRPDAELVEPSGPRHSKIARTREYPKLDKLPESTLGGILAEATGDADFGNSPTVKVMGSSVAGQSDDEKKNMPTMGRVYLDTVEDQRFLHIHDHINTHTFTRRSSQPGGPRGLTETKKTPADHISLDADLSPPHKSRRILTPPLWGSDDDDDDNVNGVINRPSSMVGTQIGGMIYLALDPQHMSGLGGHASYPKKRDRSHPHGIKIRKRLTADGGQSIMATETLADTRAHTAVDAKRTNTDDLWPFIDVFDIEAARGALLNVLRRVQAFDGSCAKARNEVPREEAQRPIGLPTHHLDSADLGVSRSNLKRATEGDAQGLMTRECLSTHSTNYSGGRGNNSTAHGPQNPPLLTVSQQAESWYRMR</sequence>